<dbReference type="EMBL" id="JALHAP010000075">
    <property type="protein sequence ID" value="MCT4701595.1"/>
    <property type="molecule type" value="Genomic_DNA"/>
</dbReference>
<proteinExistence type="predicted"/>
<organism evidence="4 5">
    <name type="scientific">Dryocola boscaweniae</name>
    <dbReference type="NCBI Taxonomy" id="2925397"/>
    <lineage>
        <taxon>Bacteria</taxon>
        <taxon>Pseudomonadati</taxon>
        <taxon>Pseudomonadota</taxon>
        <taxon>Gammaproteobacteria</taxon>
        <taxon>Enterobacterales</taxon>
        <taxon>Enterobacteriaceae</taxon>
        <taxon>Dryocola</taxon>
    </lineage>
</organism>
<feature type="domain" description="YdgH/BhsA/McbA-like" evidence="3">
    <location>
        <begin position="39"/>
        <end position="90"/>
    </location>
</feature>
<feature type="signal peptide" evidence="2">
    <location>
        <begin position="1"/>
        <end position="23"/>
    </location>
</feature>
<protein>
    <submittedName>
        <fullName evidence="4">DUF1471 family periplasmic protein YahO</fullName>
    </submittedName>
</protein>
<evidence type="ECO:0000256" key="1">
    <source>
        <dbReference type="ARBA" id="ARBA00022729"/>
    </source>
</evidence>
<dbReference type="InterPro" id="IPR036275">
    <property type="entry name" value="YdgH-like_sf"/>
</dbReference>
<dbReference type="InterPro" id="IPR025543">
    <property type="entry name" value="Dodecin-like"/>
</dbReference>
<dbReference type="PANTHER" id="PTHR34156:SF8">
    <property type="entry name" value="PERIPLASMIC PROTEIN"/>
    <property type="match status" value="1"/>
</dbReference>
<dbReference type="Proteomes" id="UP001150641">
    <property type="component" value="Unassembled WGS sequence"/>
</dbReference>
<dbReference type="PANTHER" id="PTHR34156">
    <property type="entry name" value="OUTER MEMBRANE PROTEIN-RELATED-RELATED"/>
    <property type="match status" value="1"/>
</dbReference>
<dbReference type="Gene3D" id="3.30.1660.10">
    <property type="entry name" value="Flavin-binding protein dodecin"/>
    <property type="match status" value="1"/>
</dbReference>
<keyword evidence="5" id="KW-1185">Reference proteome</keyword>
<evidence type="ECO:0000313" key="4">
    <source>
        <dbReference type="EMBL" id="MCT4701595.1"/>
    </source>
</evidence>
<dbReference type="Pfam" id="PF07338">
    <property type="entry name" value="YdgH_BhsA-like"/>
    <property type="match status" value="1"/>
</dbReference>
<feature type="chain" id="PRO_5040962725" evidence="2">
    <location>
        <begin position="24"/>
        <end position="92"/>
    </location>
</feature>
<dbReference type="NCBIfam" id="NF007400">
    <property type="entry name" value="PRK09929.1"/>
    <property type="match status" value="1"/>
</dbReference>
<gene>
    <name evidence="4" type="primary">yahO</name>
    <name evidence="4" type="ORF">MUA00_07230</name>
</gene>
<dbReference type="SUPFAM" id="SSF159871">
    <property type="entry name" value="YdgH-like"/>
    <property type="match status" value="1"/>
</dbReference>
<evidence type="ECO:0000313" key="5">
    <source>
        <dbReference type="Proteomes" id="UP001150641"/>
    </source>
</evidence>
<accession>A0A9X2W5T0</accession>
<dbReference type="RefSeq" id="WP_271122429.1">
    <property type="nucleotide sequence ID" value="NZ_JALHAN010000062.1"/>
</dbReference>
<comment type="caution">
    <text evidence="4">The sequence shown here is derived from an EMBL/GenBank/DDBJ whole genome shotgun (WGS) entry which is preliminary data.</text>
</comment>
<dbReference type="InterPro" id="IPR010854">
    <property type="entry name" value="YdgH/BhsA/McbA-like_dom"/>
</dbReference>
<evidence type="ECO:0000256" key="2">
    <source>
        <dbReference type="SAM" id="SignalP"/>
    </source>
</evidence>
<sequence length="92" mass="9771">MKIAQAIITAVALGTLSFGAVSAELLTKEALKEHPDMYTKIGTIVTDGELAPSDAKEELAKKADEKGGDFYVVTSADTQSKIHATADVYKKN</sequence>
<name>A0A9X2W5T0_9ENTR</name>
<dbReference type="InterPro" id="IPR051096">
    <property type="entry name" value="BhsA/McbA_stress_biofilm_assoc"/>
</dbReference>
<dbReference type="AlphaFoldDB" id="A0A9X2W5T0"/>
<keyword evidence="1 2" id="KW-0732">Signal</keyword>
<reference evidence="4" key="1">
    <citation type="submission" date="2022-03" db="EMBL/GenBank/DDBJ databases">
        <title>Proposal of a novel genus Dryocolo and two novel species.</title>
        <authorList>
            <person name="Maddock D.W."/>
            <person name="Brady C.L."/>
            <person name="Denman S."/>
            <person name="Arnold D."/>
        </authorList>
    </citation>
    <scope>NUCLEOTIDE SEQUENCE</scope>
    <source>
        <strain evidence="4">H6W4</strain>
    </source>
</reference>
<evidence type="ECO:0000259" key="3">
    <source>
        <dbReference type="Pfam" id="PF07338"/>
    </source>
</evidence>